<dbReference type="PANTHER" id="PTHR11695:SF294">
    <property type="entry name" value="RETICULON-4-INTERACTING PROTEIN 1, MITOCHONDRIAL"/>
    <property type="match status" value="1"/>
</dbReference>
<evidence type="ECO:0000313" key="2">
    <source>
        <dbReference type="EMBL" id="KNA91123.1"/>
    </source>
</evidence>
<keyword evidence="3" id="KW-1185">Reference proteome</keyword>
<dbReference type="PANTHER" id="PTHR11695">
    <property type="entry name" value="ALCOHOL DEHYDROGENASE RELATED"/>
    <property type="match status" value="1"/>
</dbReference>
<dbReference type="InterPro" id="IPR020843">
    <property type="entry name" value="ER"/>
</dbReference>
<feature type="domain" description="Enoyl reductase (ER)" evidence="1">
    <location>
        <begin position="10"/>
        <end position="304"/>
    </location>
</feature>
<dbReference type="InterPro" id="IPR013154">
    <property type="entry name" value="ADH-like_N"/>
</dbReference>
<dbReference type="Gene3D" id="3.40.50.720">
    <property type="entry name" value="NAD(P)-binding Rossmann-like Domain"/>
    <property type="match status" value="1"/>
</dbReference>
<organism evidence="2 3">
    <name type="scientific">Gordonia jacobaea</name>
    <dbReference type="NCBI Taxonomy" id="122202"/>
    <lineage>
        <taxon>Bacteria</taxon>
        <taxon>Bacillati</taxon>
        <taxon>Actinomycetota</taxon>
        <taxon>Actinomycetes</taxon>
        <taxon>Mycobacteriales</taxon>
        <taxon>Gordoniaceae</taxon>
        <taxon>Gordonia</taxon>
    </lineage>
</organism>
<sequence>MRAISQDRLGGPEVLTEVDIDTPTPGLGQILVRVHAAGVNPVDAMNRETGMFVGNPPFVLGWDVSGTVEKVGLGSTLFAPGDEVVGLLPFPQGHGAYAEYVVAPTRVFVPKPAALDHVHAAALPLAGLTAWQALVETAHVGQGSRVLITGAAGGVGHLAVQIAKARGAYVYAVAGAASADFLTGLGVDEVIDYTTTDFVDAVTDLDVVFDVIGHDYPSKAVQALKPGGILVSTLPQSLPDVAESATGKGIRLAGLFVEADRLGMTELAKLVSDGRLQPVVAATFPLADAGQAQSSKAGPGKTVLTVVEDDS</sequence>
<dbReference type="InterPro" id="IPR036291">
    <property type="entry name" value="NAD(P)-bd_dom_sf"/>
</dbReference>
<dbReference type="Proteomes" id="UP000037247">
    <property type="component" value="Unassembled WGS sequence"/>
</dbReference>
<dbReference type="InterPro" id="IPR011032">
    <property type="entry name" value="GroES-like_sf"/>
</dbReference>
<dbReference type="SMART" id="SM00829">
    <property type="entry name" value="PKS_ER"/>
    <property type="match status" value="1"/>
</dbReference>
<name>A0ABR5IBY3_9ACTN</name>
<proteinExistence type="predicted"/>
<dbReference type="SUPFAM" id="SSF51735">
    <property type="entry name" value="NAD(P)-binding Rossmann-fold domains"/>
    <property type="match status" value="1"/>
</dbReference>
<dbReference type="RefSeq" id="WP_049699294.1">
    <property type="nucleotide sequence ID" value="NZ_JAQDQF010000008.1"/>
</dbReference>
<gene>
    <name evidence="2" type="ORF">ABW18_12605</name>
</gene>
<dbReference type="Pfam" id="PF13602">
    <property type="entry name" value="ADH_zinc_N_2"/>
    <property type="match status" value="1"/>
</dbReference>
<dbReference type="InterPro" id="IPR050700">
    <property type="entry name" value="YIM1/Zinc_Alcohol_DH_Fams"/>
</dbReference>
<dbReference type="SUPFAM" id="SSF50129">
    <property type="entry name" value="GroES-like"/>
    <property type="match status" value="1"/>
</dbReference>
<protein>
    <submittedName>
        <fullName evidence="2">NADPH:quinone reductase</fullName>
    </submittedName>
</protein>
<comment type="caution">
    <text evidence="2">The sequence shown here is derived from an EMBL/GenBank/DDBJ whole genome shotgun (WGS) entry which is preliminary data.</text>
</comment>
<reference evidence="2 3" key="1">
    <citation type="submission" date="2015-05" db="EMBL/GenBank/DDBJ databases">
        <title>Draft genome sequence of the bacterium Gordonia jacobaea a new member of the Gordonia genus.</title>
        <authorList>
            <person name="Jimenez-Galisteo G."/>
            <person name="Dominguez A."/>
            <person name="Munoz E."/>
            <person name="Vinas M."/>
        </authorList>
    </citation>
    <scope>NUCLEOTIDE SEQUENCE [LARGE SCALE GENOMIC DNA]</scope>
    <source>
        <strain evidence="3">mv1</strain>
    </source>
</reference>
<dbReference type="Pfam" id="PF08240">
    <property type="entry name" value="ADH_N"/>
    <property type="match status" value="1"/>
</dbReference>
<dbReference type="EMBL" id="LDTZ01000017">
    <property type="protein sequence ID" value="KNA91123.1"/>
    <property type="molecule type" value="Genomic_DNA"/>
</dbReference>
<accession>A0ABR5IBY3</accession>
<dbReference type="Gene3D" id="3.90.180.10">
    <property type="entry name" value="Medium-chain alcohol dehydrogenases, catalytic domain"/>
    <property type="match status" value="1"/>
</dbReference>
<evidence type="ECO:0000259" key="1">
    <source>
        <dbReference type="SMART" id="SM00829"/>
    </source>
</evidence>
<evidence type="ECO:0000313" key="3">
    <source>
        <dbReference type="Proteomes" id="UP000037247"/>
    </source>
</evidence>
<dbReference type="CDD" id="cd05289">
    <property type="entry name" value="MDR_like_2"/>
    <property type="match status" value="1"/>
</dbReference>